<evidence type="ECO:0000256" key="2">
    <source>
        <dbReference type="ARBA" id="ARBA00022679"/>
    </source>
</evidence>
<evidence type="ECO:0000256" key="1">
    <source>
        <dbReference type="ARBA" id="ARBA00022490"/>
    </source>
</evidence>
<evidence type="ECO:0000256" key="4">
    <source>
        <dbReference type="ARBA" id="ARBA00022741"/>
    </source>
</evidence>
<comment type="function">
    <text evidence="8">Transfers a GMP moiety from GTP to Mo-molybdopterin (Mo-MPT) cofactor (Moco or molybdenum cofactor) to form Mo-molybdopterin guanine dinucleotide (Mo-MGD) cofactor.</text>
</comment>
<dbReference type="InterPro" id="IPR029044">
    <property type="entry name" value="Nucleotide-diphossugar_trans"/>
</dbReference>
<feature type="binding site" evidence="8">
    <location>
        <position position="68"/>
    </location>
    <ligand>
        <name>GTP</name>
        <dbReference type="ChEBI" id="CHEBI:37565"/>
    </ligand>
</feature>
<evidence type="ECO:0000256" key="7">
    <source>
        <dbReference type="ARBA" id="ARBA00023150"/>
    </source>
</evidence>
<evidence type="ECO:0000256" key="3">
    <source>
        <dbReference type="ARBA" id="ARBA00022723"/>
    </source>
</evidence>
<feature type="binding site" evidence="8">
    <location>
        <begin position="12"/>
        <end position="14"/>
    </location>
    <ligand>
        <name>GTP</name>
        <dbReference type="ChEBI" id="CHEBI:37565"/>
    </ligand>
</feature>
<comment type="caution">
    <text evidence="8">Lacks conserved residue(s) required for the propagation of feature annotation.</text>
</comment>
<dbReference type="GO" id="GO:0005525">
    <property type="term" value="F:GTP binding"/>
    <property type="evidence" value="ECO:0007669"/>
    <property type="project" value="UniProtKB-UniRule"/>
</dbReference>
<dbReference type="GO" id="GO:0046872">
    <property type="term" value="F:metal ion binding"/>
    <property type="evidence" value="ECO:0007669"/>
    <property type="project" value="UniProtKB-KW"/>
</dbReference>
<keyword evidence="5 8" id="KW-0460">Magnesium</keyword>
<keyword evidence="4 8" id="KW-0547">Nucleotide-binding</keyword>
<keyword evidence="3 8" id="KW-0479">Metal-binding</keyword>
<comment type="similarity">
    <text evidence="8">Belongs to the MobA family.</text>
</comment>
<keyword evidence="2 8" id="KW-0808">Transferase</keyword>
<name>A0A937D928_9FLAO</name>
<keyword evidence="10" id="KW-0548">Nucleotidyltransferase</keyword>
<keyword evidence="6 8" id="KW-0342">GTP-binding</keyword>
<comment type="domain">
    <text evidence="8">The N-terminal domain determines nucleotide recognition and specific binding, while the C-terminal domain determines the specific binding to the target protein.</text>
</comment>
<dbReference type="SUPFAM" id="SSF53448">
    <property type="entry name" value="Nucleotide-diphospho-sugar transferases"/>
    <property type="match status" value="1"/>
</dbReference>
<dbReference type="EMBL" id="JAERQJ010000001">
    <property type="protein sequence ID" value="MBL0682093.1"/>
    <property type="molecule type" value="Genomic_DNA"/>
</dbReference>
<organism evidence="10 11">
    <name type="scientific">Aquimarina mytili</name>
    <dbReference type="NCBI Taxonomy" id="874423"/>
    <lineage>
        <taxon>Bacteria</taxon>
        <taxon>Pseudomonadati</taxon>
        <taxon>Bacteroidota</taxon>
        <taxon>Flavobacteriia</taxon>
        <taxon>Flavobacteriales</taxon>
        <taxon>Flavobacteriaceae</taxon>
        <taxon>Aquimarina</taxon>
    </lineage>
</organism>
<protein>
    <recommendedName>
        <fullName evidence="8">Probable molybdenum cofactor guanylyltransferase</fullName>
        <shortName evidence="8">MoCo guanylyltransferase</shortName>
        <ecNumber evidence="8">2.7.7.77</ecNumber>
    </recommendedName>
    <alternativeName>
        <fullName evidence="8">GTP:molybdopterin guanylyltransferase</fullName>
    </alternativeName>
    <alternativeName>
        <fullName evidence="8">Mo-MPT guanylyltransferase</fullName>
    </alternativeName>
    <alternativeName>
        <fullName evidence="8">Molybdopterin guanylyltransferase</fullName>
    </alternativeName>
    <alternativeName>
        <fullName evidence="8">Molybdopterin-guanine dinucleotide synthase</fullName>
        <shortName evidence="8">MGD synthase</shortName>
    </alternativeName>
</protein>
<dbReference type="GO" id="GO:0006777">
    <property type="term" value="P:Mo-molybdopterin cofactor biosynthetic process"/>
    <property type="evidence" value="ECO:0007669"/>
    <property type="project" value="UniProtKB-KW"/>
</dbReference>
<keyword evidence="1 8" id="KW-0963">Cytoplasm</keyword>
<feature type="binding site" evidence="8">
    <location>
        <position position="97"/>
    </location>
    <ligand>
        <name>Mg(2+)</name>
        <dbReference type="ChEBI" id="CHEBI:18420"/>
    </ligand>
</feature>
<accession>A0A937D928</accession>
<feature type="binding site" evidence="8">
    <location>
        <position position="97"/>
    </location>
    <ligand>
        <name>GTP</name>
        <dbReference type="ChEBI" id="CHEBI:37565"/>
    </ligand>
</feature>
<gene>
    <name evidence="8" type="primary">mobA</name>
    <name evidence="10" type="ORF">JJQ60_01050</name>
</gene>
<keyword evidence="11" id="KW-1185">Reference proteome</keyword>
<evidence type="ECO:0000313" key="11">
    <source>
        <dbReference type="Proteomes" id="UP000651057"/>
    </source>
</evidence>
<reference evidence="10" key="1">
    <citation type="submission" date="2021-01" db="EMBL/GenBank/DDBJ databases">
        <authorList>
            <person name="Zhong Y.L."/>
        </authorList>
    </citation>
    <scope>NUCLEOTIDE SEQUENCE</scope>
    <source>
        <strain evidence="10">KCTC 23302</strain>
    </source>
</reference>
<dbReference type="Gene3D" id="3.90.550.10">
    <property type="entry name" value="Spore Coat Polysaccharide Biosynthesis Protein SpsA, Chain A"/>
    <property type="match status" value="1"/>
</dbReference>
<dbReference type="Proteomes" id="UP000651057">
    <property type="component" value="Unassembled WGS sequence"/>
</dbReference>
<evidence type="ECO:0000256" key="5">
    <source>
        <dbReference type="ARBA" id="ARBA00022842"/>
    </source>
</evidence>
<dbReference type="Pfam" id="PF12804">
    <property type="entry name" value="NTP_transf_3"/>
    <property type="match status" value="1"/>
</dbReference>
<evidence type="ECO:0000256" key="6">
    <source>
        <dbReference type="ARBA" id="ARBA00023134"/>
    </source>
</evidence>
<dbReference type="CDD" id="cd02503">
    <property type="entry name" value="MobA"/>
    <property type="match status" value="1"/>
</dbReference>
<dbReference type="GO" id="GO:0061603">
    <property type="term" value="F:molybdenum cofactor guanylyltransferase activity"/>
    <property type="evidence" value="ECO:0007669"/>
    <property type="project" value="UniProtKB-EC"/>
</dbReference>
<dbReference type="PANTHER" id="PTHR19136:SF81">
    <property type="entry name" value="MOLYBDENUM COFACTOR GUANYLYLTRANSFERASE"/>
    <property type="match status" value="1"/>
</dbReference>
<dbReference type="GO" id="GO:0005737">
    <property type="term" value="C:cytoplasm"/>
    <property type="evidence" value="ECO:0007669"/>
    <property type="project" value="UniProtKB-SubCell"/>
</dbReference>
<feature type="binding site" evidence="8">
    <location>
        <position position="24"/>
    </location>
    <ligand>
        <name>GTP</name>
        <dbReference type="ChEBI" id="CHEBI:37565"/>
    </ligand>
</feature>
<comment type="caution">
    <text evidence="10">The sequence shown here is derived from an EMBL/GenBank/DDBJ whole genome shotgun (WGS) entry which is preliminary data.</text>
</comment>
<evidence type="ECO:0000313" key="10">
    <source>
        <dbReference type="EMBL" id="MBL0682093.1"/>
    </source>
</evidence>
<sequence>MNVDKNITGIILAGGKSSRMGSDKGLLFLDNKPFLQHIIDALTPLVQEIILVSNNPDHDVFKVKRVQDIIPESGPISGIHTGLTHSKTENNLVLSCDVPLITTPLLKKLLLHEKEDYDIIQFEAERKTIPLIALYKKQCLSKCFELLSSNEKRLRKLVLALNAKTIPVSQDEYTLVKNINTIEDLNTITNAIDY</sequence>
<evidence type="ECO:0000259" key="9">
    <source>
        <dbReference type="Pfam" id="PF12804"/>
    </source>
</evidence>
<comment type="cofactor">
    <cofactor evidence="8">
        <name>Mg(2+)</name>
        <dbReference type="ChEBI" id="CHEBI:18420"/>
    </cofactor>
</comment>
<dbReference type="InterPro" id="IPR013482">
    <property type="entry name" value="Molybde_CF_guanTrfase"/>
</dbReference>
<dbReference type="PANTHER" id="PTHR19136">
    <property type="entry name" value="MOLYBDENUM COFACTOR GUANYLYLTRANSFERASE"/>
    <property type="match status" value="1"/>
</dbReference>
<keyword evidence="7 8" id="KW-0501">Molybdenum cofactor biosynthesis</keyword>
<comment type="catalytic activity">
    <reaction evidence="8">
        <text>Mo-molybdopterin + GTP + H(+) = Mo-molybdopterin guanine dinucleotide + diphosphate</text>
        <dbReference type="Rhea" id="RHEA:34243"/>
        <dbReference type="ChEBI" id="CHEBI:15378"/>
        <dbReference type="ChEBI" id="CHEBI:33019"/>
        <dbReference type="ChEBI" id="CHEBI:37565"/>
        <dbReference type="ChEBI" id="CHEBI:71302"/>
        <dbReference type="ChEBI" id="CHEBI:71310"/>
        <dbReference type="EC" id="2.7.7.77"/>
    </reaction>
</comment>
<dbReference type="AlphaFoldDB" id="A0A937D928"/>
<proteinExistence type="inferred from homology"/>
<dbReference type="EC" id="2.7.7.77" evidence="8"/>
<dbReference type="RefSeq" id="WP_201916098.1">
    <property type="nucleotide sequence ID" value="NZ_BAABAX010000001.1"/>
</dbReference>
<dbReference type="InterPro" id="IPR025877">
    <property type="entry name" value="MobA-like_NTP_Trfase"/>
</dbReference>
<comment type="subcellular location">
    <subcellularLocation>
        <location evidence="8">Cytoplasm</location>
    </subcellularLocation>
</comment>
<evidence type="ECO:0000256" key="8">
    <source>
        <dbReference type="HAMAP-Rule" id="MF_00316"/>
    </source>
</evidence>
<feature type="domain" description="MobA-like NTP transferase" evidence="9">
    <location>
        <begin position="9"/>
        <end position="159"/>
    </location>
</feature>
<dbReference type="HAMAP" id="MF_00316">
    <property type="entry name" value="MobA"/>
    <property type="match status" value="1"/>
</dbReference>